<dbReference type="Proteomes" id="UP000566819">
    <property type="component" value="Unassembled WGS sequence"/>
</dbReference>
<dbReference type="OrthoDB" id="10039976at2759"/>
<comment type="pathway">
    <text evidence="1">Nucleotide-sugar biosynthesis; UDP-N-acetyl-alpha-D-glucosamine biosynthesis; N-acetyl-alpha-D-glucosamine 1-phosphate from alpha-D-glucosamine 6-phosphate (route I): step 1/2.</text>
</comment>
<dbReference type="AlphaFoldDB" id="A0A8H4VXN4"/>
<evidence type="ECO:0000313" key="3">
    <source>
        <dbReference type="Proteomes" id="UP000566819"/>
    </source>
</evidence>
<dbReference type="InterPro" id="IPR016181">
    <property type="entry name" value="Acyl_CoA_acyltransferase"/>
</dbReference>
<dbReference type="GO" id="GO:0006048">
    <property type="term" value="P:UDP-N-acetylglucosamine biosynthetic process"/>
    <property type="evidence" value="ECO:0007669"/>
    <property type="project" value="UniProtKB-UniRule"/>
</dbReference>
<dbReference type="Gene3D" id="3.40.630.30">
    <property type="match status" value="2"/>
</dbReference>
<reference evidence="2 3" key="1">
    <citation type="submission" date="2020-03" db="EMBL/GenBank/DDBJ databases">
        <title>Draft Genome Sequence of Cudoniella acicularis.</title>
        <authorList>
            <person name="Buettner E."/>
            <person name="Kellner H."/>
        </authorList>
    </citation>
    <scope>NUCLEOTIDE SEQUENCE [LARGE SCALE GENOMIC DNA]</scope>
    <source>
        <strain evidence="2 3">DSM 108380</strain>
    </source>
</reference>
<comment type="caution">
    <text evidence="2">The sequence shown here is derived from an EMBL/GenBank/DDBJ whole genome shotgun (WGS) entry which is preliminary data.</text>
</comment>
<dbReference type="GO" id="GO:0004343">
    <property type="term" value="F:glucosamine 6-phosphate N-acetyltransferase activity"/>
    <property type="evidence" value="ECO:0007669"/>
    <property type="project" value="UniProtKB-UniRule"/>
</dbReference>
<comment type="catalytic activity">
    <reaction evidence="1">
        <text>D-glucosamine 6-phosphate + acetyl-CoA = N-acetyl-D-glucosamine 6-phosphate + CoA + H(+)</text>
        <dbReference type="Rhea" id="RHEA:10292"/>
        <dbReference type="ChEBI" id="CHEBI:15378"/>
        <dbReference type="ChEBI" id="CHEBI:57287"/>
        <dbReference type="ChEBI" id="CHEBI:57288"/>
        <dbReference type="ChEBI" id="CHEBI:57513"/>
        <dbReference type="ChEBI" id="CHEBI:58725"/>
        <dbReference type="EC" id="2.3.1.4"/>
    </reaction>
</comment>
<keyword evidence="1" id="KW-0808">Transferase</keyword>
<gene>
    <name evidence="2" type="ORF">G7Y89_g11810</name>
</gene>
<evidence type="ECO:0000313" key="2">
    <source>
        <dbReference type="EMBL" id="KAF4626351.1"/>
    </source>
</evidence>
<dbReference type="InterPro" id="IPR039143">
    <property type="entry name" value="GNPNAT1-like"/>
</dbReference>
<proteinExistence type="inferred from homology"/>
<keyword evidence="3" id="KW-1185">Reference proteome</keyword>
<sequence length="155" mass="17598">MVATDAEPLFSPSLISPDVQTKLPIGYACRPLQRTDFQHGHLHVLRDLAHVSDIGEEKWVERFDWMNGCNGSYFVVVIIDEKREAGKQIVATATLSYEKIRGKKFGLLLIQALDHIGEKVGCYKNILDCRPEKEPFYEKCGLITSYLELEIAMIN</sequence>
<dbReference type="EC" id="2.3.1.4" evidence="1"/>
<protein>
    <recommendedName>
        <fullName evidence="1">Glucosamine 6-phosphate N-acetyltransferase</fullName>
        <ecNumber evidence="1">2.3.1.4</ecNumber>
    </recommendedName>
</protein>
<dbReference type="EMBL" id="JAAMPI010001169">
    <property type="protein sequence ID" value="KAF4626351.1"/>
    <property type="molecule type" value="Genomic_DNA"/>
</dbReference>
<comment type="similarity">
    <text evidence="1">Belongs to the acetyltransferase family. GNA1 subfamily.</text>
</comment>
<dbReference type="UniPathway" id="UPA00113">
    <property type="reaction ID" value="UER00529"/>
</dbReference>
<evidence type="ECO:0000256" key="1">
    <source>
        <dbReference type="RuleBase" id="RU365086"/>
    </source>
</evidence>
<organism evidence="2 3">
    <name type="scientific">Cudoniella acicularis</name>
    <dbReference type="NCBI Taxonomy" id="354080"/>
    <lineage>
        <taxon>Eukaryota</taxon>
        <taxon>Fungi</taxon>
        <taxon>Dikarya</taxon>
        <taxon>Ascomycota</taxon>
        <taxon>Pezizomycotina</taxon>
        <taxon>Leotiomycetes</taxon>
        <taxon>Helotiales</taxon>
        <taxon>Tricladiaceae</taxon>
        <taxon>Cudoniella</taxon>
    </lineage>
</organism>
<keyword evidence="1" id="KW-0012">Acyltransferase</keyword>
<dbReference type="SUPFAM" id="SSF55729">
    <property type="entry name" value="Acyl-CoA N-acyltransferases (Nat)"/>
    <property type="match status" value="1"/>
</dbReference>
<dbReference type="PANTHER" id="PTHR13355:SF11">
    <property type="entry name" value="GLUCOSAMINE 6-PHOSPHATE N-ACETYLTRANSFERASE"/>
    <property type="match status" value="1"/>
</dbReference>
<name>A0A8H4VXN4_9HELO</name>
<dbReference type="PANTHER" id="PTHR13355">
    <property type="entry name" value="GLUCOSAMINE 6-PHOSPHATE N-ACETYLTRANSFERASE"/>
    <property type="match status" value="1"/>
</dbReference>
<accession>A0A8H4VXN4</accession>